<name>E5DQ27_9CAUD</name>
<reference evidence="1 2" key="1">
    <citation type="journal article" date="2010" name="Virol. J.">
        <title>Genomes of the T4-related bacteriophages as windows on microbial genome evolution.</title>
        <authorList>
            <person name="Petrov V.M."/>
            <person name="Ratnayaka S."/>
            <person name="Nolan J.M."/>
            <person name="Miller E.S."/>
            <person name="Karam J.D."/>
        </authorList>
    </citation>
    <scope>NUCLEOTIDE SEQUENCE [LARGE SCALE GENOMIC DNA]</scope>
</reference>
<protein>
    <submittedName>
        <fullName evidence="1">Uncharacterized protein</fullName>
    </submittedName>
</protein>
<keyword evidence="2" id="KW-1185">Reference proteome</keyword>
<evidence type="ECO:0000313" key="2">
    <source>
        <dbReference type="Proteomes" id="UP000008726"/>
    </source>
</evidence>
<dbReference type="GeneID" id="18560018"/>
<dbReference type="KEGG" id="vg:18560018"/>
<dbReference type="RefSeq" id="YP_009011523.1">
    <property type="nucleotide sequence ID" value="NC_023688.1"/>
</dbReference>
<sequence>MGRENKMKMKNLFLVATLFSFGATAATTECETFTKEGGYDRSLMSFAHVGQKTGVVFTSYTADPFNPTDPSHFFFEMSKQELVDNINNPVLKNDRVEINLTPSDFRIFVNCVGAK</sequence>
<dbReference type="Proteomes" id="UP000008726">
    <property type="component" value="Segment"/>
</dbReference>
<organism evidence="1 2">
    <name type="scientific">Aeromonas phage PX29</name>
    <dbReference type="NCBI Taxonomy" id="926067"/>
    <lineage>
        <taxon>Viruses</taxon>
        <taxon>Duplodnaviria</taxon>
        <taxon>Heunggongvirae</taxon>
        <taxon>Uroviricota</taxon>
        <taxon>Caudoviricetes</taxon>
        <taxon>Pantevenvirales</taxon>
        <taxon>Straboviridae</taxon>
        <taxon>Angelvirus</taxon>
        <taxon>Angelvirus px29</taxon>
    </lineage>
</organism>
<proteinExistence type="predicted"/>
<accession>E5DQ27</accession>
<evidence type="ECO:0000313" key="1">
    <source>
        <dbReference type="EMBL" id="ADQ52813.1"/>
    </source>
</evidence>
<dbReference type="OrthoDB" id="38424at10239"/>
<dbReference type="EMBL" id="GU396103">
    <property type="protein sequence ID" value="ADQ52813.1"/>
    <property type="molecule type" value="Genomic_DNA"/>
</dbReference>
<gene>
    <name evidence="1" type="ORF">PX29p094</name>
</gene>